<proteinExistence type="predicted"/>
<sequence length="217" mass="24464">MKIISHRGYWKEPSEKNTVQAFHRSFTLGFGTETDIRDLGGRLVISHDMPLGHEVGFSEMLDLAEANATPEEPLTLALNVKADGLTDAIFQHLEGRNSLDCFVFDMAVPDMRAYLGRVPIFTRISEVEPVGAWLERSNGIWLDAFDGVWYDTAKIENLLNTGKRVCVVSNELHRRDHQSHWELLAPVAHCENLILCTDLPEAATDFFEKMSGAKIHE</sequence>
<reference evidence="1 2" key="1">
    <citation type="submission" date="2019-09" db="EMBL/GenBank/DDBJ databases">
        <title>Paraburkholderia podalyriae sp. nov., A South African Podalyria-associated rhizobium.</title>
        <authorList>
            <person name="Mavima L."/>
            <person name="Beukes C.W."/>
            <person name="Palmer M."/>
            <person name="De Meyer S.E."/>
            <person name="James E.K."/>
            <person name="Maluk M."/>
            <person name="Avontuur J.R."/>
            <person name="Chan W.Y."/>
            <person name="Venter S.N."/>
            <person name="Steenkamp E.T."/>
        </authorList>
    </citation>
    <scope>NUCLEOTIDE SEQUENCE [LARGE SCALE GENOMIC DNA]</scope>
    <source>
        <strain evidence="1 2">WC7.3b</strain>
    </source>
</reference>
<comment type="caution">
    <text evidence="1">The sequence shown here is derived from an EMBL/GenBank/DDBJ whole genome shotgun (WGS) entry which is preliminary data.</text>
</comment>
<name>A0ABR7PYT5_9BURK</name>
<keyword evidence="2" id="KW-1185">Reference proteome</keyword>
<dbReference type="InterPro" id="IPR017946">
    <property type="entry name" value="PLC-like_Pdiesterase_TIM-brl"/>
</dbReference>
<accession>A0ABR7PYT5</accession>
<protein>
    <submittedName>
        <fullName evidence="1">Phosphodiesterase</fullName>
    </submittedName>
</protein>
<dbReference type="RefSeq" id="WP_187638378.1">
    <property type="nucleotide sequence ID" value="NZ_VZQQ01000055.1"/>
</dbReference>
<organism evidence="1 2">
    <name type="scientific">Paraburkholderia podalyriae</name>
    <dbReference type="NCBI Taxonomy" id="1938811"/>
    <lineage>
        <taxon>Bacteria</taxon>
        <taxon>Pseudomonadati</taxon>
        <taxon>Pseudomonadota</taxon>
        <taxon>Betaproteobacteria</taxon>
        <taxon>Burkholderiales</taxon>
        <taxon>Burkholderiaceae</taxon>
        <taxon>Paraburkholderia</taxon>
    </lineage>
</organism>
<evidence type="ECO:0000313" key="2">
    <source>
        <dbReference type="Proteomes" id="UP000736373"/>
    </source>
</evidence>
<dbReference type="SUPFAM" id="SSF51695">
    <property type="entry name" value="PLC-like phosphodiesterases"/>
    <property type="match status" value="1"/>
</dbReference>
<dbReference type="EMBL" id="VZQQ01000055">
    <property type="protein sequence ID" value="MBC8751451.1"/>
    <property type="molecule type" value="Genomic_DNA"/>
</dbReference>
<gene>
    <name evidence="1" type="ORF">F6X42_34445</name>
</gene>
<evidence type="ECO:0000313" key="1">
    <source>
        <dbReference type="EMBL" id="MBC8751451.1"/>
    </source>
</evidence>
<dbReference type="Proteomes" id="UP000736373">
    <property type="component" value="Unassembled WGS sequence"/>
</dbReference>